<keyword evidence="2" id="KW-1003">Cell membrane</keyword>
<organism evidence="6 7">
    <name type="scientific">Candidatus Desulfosporosinus infrequens</name>
    <dbReference type="NCBI Taxonomy" id="2043169"/>
    <lineage>
        <taxon>Bacteria</taxon>
        <taxon>Bacillati</taxon>
        <taxon>Bacillota</taxon>
        <taxon>Clostridia</taxon>
        <taxon>Eubacteriales</taxon>
        <taxon>Desulfitobacteriaceae</taxon>
        <taxon>Desulfosporosinus</taxon>
    </lineage>
</organism>
<dbReference type="InterPro" id="IPR010343">
    <property type="entry name" value="ArAE_1"/>
</dbReference>
<keyword evidence="3" id="KW-0812">Transmembrane</keyword>
<reference evidence="7" key="1">
    <citation type="submission" date="2018-02" db="EMBL/GenBank/DDBJ databases">
        <authorList>
            <person name="Hausmann B."/>
        </authorList>
    </citation>
    <scope>NUCLEOTIDE SEQUENCE [LARGE SCALE GENOMIC DNA]</scope>
    <source>
        <strain evidence="7">Peat soil MAG SbF1</strain>
    </source>
</reference>
<dbReference type="Pfam" id="PF06081">
    <property type="entry name" value="ArAE_1"/>
    <property type="match status" value="1"/>
</dbReference>
<dbReference type="AlphaFoldDB" id="A0A2U3KAB8"/>
<evidence type="ECO:0000313" key="6">
    <source>
        <dbReference type="EMBL" id="SPF36622.1"/>
    </source>
</evidence>
<proteinExistence type="predicted"/>
<evidence type="ECO:0000256" key="2">
    <source>
        <dbReference type="ARBA" id="ARBA00022475"/>
    </source>
</evidence>
<dbReference type="GO" id="GO:0005886">
    <property type="term" value="C:plasma membrane"/>
    <property type="evidence" value="ECO:0007669"/>
    <property type="project" value="UniProtKB-SubCell"/>
</dbReference>
<comment type="subcellular location">
    <subcellularLocation>
        <location evidence="1">Cell membrane</location>
        <topology evidence="1">Multi-pass membrane protein</topology>
    </subcellularLocation>
</comment>
<evidence type="ECO:0000256" key="4">
    <source>
        <dbReference type="ARBA" id="ARBA00022989"/>
    </source>
</evidence>
<protein>
    <submittedName>
        <fullName evidence="6">Uncharacterized protein</fullName>
    </submittedName>
</protein>
<dbReference type="EMBL" id="OMOF01000074">
    <property type="protein sequence ID" value="SPF36622.1"/>
    <property type="molecule type" value="Genomic_DNA"/>
</dbReference>
<keyword evidence="4" id="KW-1133">Transmembrane helix</keyword>
<evidence type="ECO:0000256" key="3">
    <source>
        <dbReference type="ARBA" id="ARBA00022692"/>
    </source>
</evidence>
<dbReference type="Proteomes" id="UP000238916">
    <property type="component" value="Unassembled WGS sequence"/>
</dbReference>
<name>A0A2U3KAB8_9FIRM</name>
<dbReference type="OrthoDB" id="1653617at2"/>
<gene>
    <name evidence="6" type="ORF">SBF1_1650007</name>
</gene>
<accession>A0A2U3KAB8</accession>
<keyword evidence="5" id="KW-0472">Membrane</keyword>
<evidence type="ECO:0000256" key="5">
    <source>
        <dbReference type="ARBA" id="ARBA00023136"/>
    </source>
</evidence>
<evidence type="ECO:0000313" key="7">
    <source>
        <dbReference type="Proteomes" id="UP000238916"/>
    </source>
</evidence>
<evidence type="ECO:0000256" key="1">
    <source>
        <dbReference type="ARBA" id="ARBA00004651"/>
    </source>
</evidence>
<sequence length="50" mass="5515">MIGWRITKTGIAVALCIWIAQLLNSKSLGFSTSSQGNSKGLFKINKRDIF</sequence>